<evidence type="ECO:0000313" key="3">
    <source>
        <dbReference type="Proteomes" id="UP001219934"/>
    </source>
</evidence>
<dbReference type="AlphaFoldDB" id="A0AAD6BMM8"/>
<protein>
    <submittedName>
        <fullName evidence="2">Uncharacterized protein</fullName>
    </submittedName>
</protein>
<comment type="caution">
    <text evidence="2">The sequence shown here is derived from an EMBL/GenBank/DDBJ whole genome shotgun (WGS) entry which is preliminary data.</text>
</comment>
<evidence type="ECO:0000256" key="1">
    <source>
        <dbReference type="SAM" id="MobiDB-lite"/>
    </source>
</evidence>
<reference evidence="2" key="1">
    <citation type="submission" date="2022-11" db="EMBL/GenBank/DDBJ databases">
        <title>Chromosome-level genome of Pogonophryne albipinna.</title>
        <authorList>
            <person name="Jo E."/>
        </authorList>
    </citation>
    <scope>NUCLEOTIDE SEQUENCE</scope>
    <source>
        <strain evidence="2">SGF0006</strain>
        <tissue evidence="2">Muscle</tissue>
    </source>
</reference>
<dbReference type="EMBL" id="JAPTMU010000002">
    <property type="protein sequence ID" value="KAJ4947075.1"/>
    <property type="molecule type" value="Genomic_DNA"/>
</dbReference>
<feature type="region of interest" description="Disordered" evidence="1">
    <location>
        <begin position="1"/>
        <end position="32"/>
    </location>
</feature>
<sequence>MCAHQLRVPTHSQKHLQGSDTHTDGPSDGSPVLQNQRLVSVRVGGSICCSTIETVLDGLGVRDPGGFLHIWQCLALLP</sequence>
<accession>A0AAD6BMM8</accession>
<gene>
    <name evidence="2" type="ORF">JOQ06_009117</name>
</gene>
<keyword evidence="3" id="KW-1185">Reference proteome</keyword>
<organism evidence="2 3">
    <name type="scientific">Pogonophryne albipinna</name>
    <dbReference type="NCBI Taxonomy" id="1090488"/>
    <lineage>
        <taxon>Eukaryota</taxon>
        <taxon>Metazoa</taxon>
        <taxon>Chordata</taxon>
        <taxon>Craniata</taxon>
        <taxon>Vertebrata</taxon>
        <taxon>Euteleostomi</taxon>
        <taxon>Actinopterygii</taxon>
        <taxon>Neopterygii</taxon>
        <taxon>Teleostei</taxon>
        <taxon>Neoteleostei</taxon>
        <taxon>Acanthomorphata</taxon>
        <taxon>Eupercaria</taxon>
        <taxon>Perciformes</taxon>
        <taxon>Notothenioidei</taxon>
        <taxon>Pogonophryne</taxon>
    </lineage>
</organism>
<dbReference type="Proteomes" id="UP001219934">
    <property type="component" value="Unassembled WGS sequence"/>
</dbReference>
<name>A0AAD6BMM8_9TELE</name>
<proteinExistence type="predicted"/>
<feature type="non-terminal residue" evidence="2">
    <location>
        <position position="78"/>
    </location>
</feature>
<evidence type="ECO:0000313" key="2">
    <source>
        <dbReference type="EMBL" id="KAJ4947075.1"/>
    </source>
</evidence>